<evidence type="ECO:0000313" key="1">
    <source>
        <dbReference type="EMBL" id="VAX04474.1"/>
    </source>
</evidence>
<dbReference type="AlphaFoldDB" id="A0A3B1AXC8"/>
<name>A0A3B1AXC8_9ZZZZ</name>
<dbReference type="EMBL" id="UOFW01000093">
    <property type="protein sequence ID" value="VAX04474.1"/>
    <property type="molecule type" value="Genomic_DNA"/>
</dbReference>
<organism evidence="1">
    <name type="scientific">hydrothermal vent metagenome</name>
    <dbReference type="NCBI Taxonomy" id="652676"/>
    <lineage>
        <taxon>unclassified sequences</taxon>
        <taxon>metagenomes</taxon>
        <taxon>ecological metagenomes</taxon>
    </lineage>
</organism>
<gene>
    <name evidence="1" type="ORF">MNBD_ALPHA03-1359</name>
</gene>
<protein>
    <submittedName>
        <fullName evidence="1">Uncharacterized protein</fullName>
    </submittedName>
</protein>
<sequence length="139" mass="15722">MGNSPPIDLQELMNDMALQATDETIKFPSRFIFSWQNISFSGQILRSEKPGIFSMNLVASLGYIPFSSENKNRRKSLLTTFTPSFIKGDYNLSVNSQIQMVLRTEFSGPVNARRLMEAIAYTLLDLRENFKSTQATIAN</sequence>
<proteinExistence type="predicted"/>
<reference evidence="1" key="1">
    <citation type="submission" date="2018-06" db="EMBL/GenBank/DDBJ databases">
        <authorList>
            <person name="Zhirakovskaya E."/>
        </authorList>
    </citation>
    <scope>NUCLEOTIDE SEQUENCE</scope>
</reference>
<accession>A0A3B1AXC8</accession>